<evidence type="ECO:0000313" key="1">
    <source>
        <dbReference type="EMBL" id="CCG82248.1"/>
    </source>
</evidence>
<dbReference type="EMBL" id="CAHR02000075">
    <property type="protein sequence ID" value="CCG82248.1"/>
    <property type="molecule type" value="Genomic_DNA"/>
</dbReference>
<organism evidence="1 2">
    <name type="scientific">Taphrina deformans (strain PYCC 5710 / ATCC 11124 / CBS 356.35 / IMI 108563 / JCM 9778 / NBRC 8474)</name>
    <name type="common">Peach leaf curl fungus</name>
    <name type="synonym">Lalaria deformans</name>
    <dbReference type="NCBI Taxonomy" id="1097556"/>
    <lineage>
        <taxon>Eukaryota</taxon>
        <taxon>Fungi</taxon>
        <taxon>Dikarya</taxon>
        <taxon>Ascomycota</taxon>
        <taxon>Taphrinomycotina</taxon>
        <taxon>Taphrinomycetes</taxon>
        <taxon>Taphrinales</taxon>
        <taxon>Taphrinaceae</taxon>
        <taxon>Taphrina</taxon>
    </lineage>
</organism>
<dbReference type="Proteomes" id="UP000013776">
    <property type="component" value="Unassembled WGS sequence"/>
</dbReference>
<evidence type="ECO:0000313" key="2">
    <source>
        <dbReference type="Proteomes" id="UP000013776"/>
    </source>
</evidence>
<keyword evidence="2" id="KW-1185">Reference proteome</keyword>
<sequence length="198" mass="22290">MSSTQSLRYVASLQLHRLDHLVSLFHRQRTDLCDSLSKLITAEGQLEVMEARQKSSIERNGSMSIGLRRALESLMTRQGSLKTQVEDTLEEMNAISSNVNQLYATIASDLGNIDTNSELAEYSRASEASTFNYEYRELQRAVDIIGEQAKLLSSEIRVKILQYNNCPVVEHKRLLTAWSSLPAGKDQEMDDLASMMLS</sequence>
<dbReference type="VEuPathDB" id="FungiDB:TAPDE_002256"/>
<name>R4XCW0_TAPDE</name>
<reference evidence="1 2" key="1">
    <citation type="journal article" date="2013" name="MBio">
        <title>Genome sequencing of the plant pathogen Taphrina deformans, the causal agent of peach leaf curl.</title>
        <authorList>
            <person name="Cisse O.H."/>
            <person name="Almeida J.M.G.C.F."/>
            <person name="Fonseca A."/>
            <person name="Kumar A.A."/>
            <person name="Salojaervi J."/>
            <person name="Overmyer K."/>
            <person name="Hauser P.M."/>
            <person name="Pagni M."/>
        </authorList>
    </citation>
    <scope>NUCLEOTIDE SEQUENCE [LARGE SCALE GENOMIC DNA]</scope>
    <source>
        <strain evidence="2">PYCC 5710 / ATCC 11124 / CBS 356.35 / IMI 108563 / JCM 9778 / NBRC 8474</strain>
    </source>
</reference>
<accession>R4XCW0</accession>
<gene>
    <name evidence="1" type="ORF">TAPDE_002256</name>
</gene>
<proteinExistence type="predicted"/>
<protein>
    <submittedName>
        <fullName evidence="1">Uncharacterized protein</fullName>
    </submittedName>
</protein>
<comment type="caution">
    <text evidence="1">The sequence shown here is derived from an EMBL/GenBank/DDBJ whole genome shotgun (WGS) entry which is preliminary data.</text>
</comment>
<dbReference type="AlphaFoldDB" id="R4XCW0"/>